<keyword evidence="2" id="KW-1185">Reference proteome</keyword>
<dbReference type="Proteomes" id="UP000823786">
    <property type="component" value="Unassembled WGS sequence"/>
</dbReference>
<gene>
    <name evidence="1" type="ORF">J2Z75_005138</name>
</gene>
<comment type="caution">
    <text evidence="1">The sequence shown here is derived from an EMBL/GenBank/DDBJ whole genome shotgun (WGS) entry which is preliminary data.</text>
</comment>
<accession>A0ABS4EUI7</accession>
<organism evidence="1 2">
    <name type="scientific">Rhizobium herbae</name>
    <dbReference type="NCBI Taxonomy" id="508661"/>
    <lineage>
        <taxon>Bacteria</taxon>
        <taxon>Pseudomonadati</taxon>
        <taxon>Pseudomonadota</taxon>
        <taxon>Alphaproteobacteria</taxon>
        <taxon>Hyphomicrobiales</taxon>
        <taxon>Rhizobiaceae</taxon>
        <taxon>Rhizobium/Agrobacterium group</taxon>
        <taxon>Rhizobium</taxon>
    </lineage>
</organism>
<protein>
    <submittedName>
        <fullName evidence="1">Uncharacterized protein</fullName>
    </submittedName>
</protein>
<evidence type="ECO:0000313" key="1">
    <source>
        <dbReference type="EMBL" id="MBP1861609.1"/>
    </source>
</evidence>
<sequence length="185" mass="20575">MAEPCGNCDCRPRAYSKRIGFARKPEPLRSAKLPVFQRPRVGSHRSPGDLDDGVDALIGFLEVPILPFLRIVRQGEAALEADVDIGIQIVPKPIRKILQRTFEVPLLRDEADSIDETIEIFPRVDGHLPEIPAAMVPACGRYQSDRAAVLGSLFTSANDIQMDDSNRKLFQLRAMPENLLQALFS</sequence>
<evidence type="ECO:0000313" key="2">
    <source>
        <dbReference type="Proteomes" id="UP000823786"/>
    </source>
</evidence>
<dbReference type="EMBL" id="JAGGJV010000011">
    <property type="protein sequence ID" value="MBP1861609.1"/>
    <property type="molecule type" value="Genomic_DNA"/>
</dbReference>
<reference evidence="1 2" key="1">
    <citation type="submission" date="2021-03" db="EMBL/GenBank/DDBJ databases">
        <title>Genomic Encyclopedia of Type Strains, Phase IV (KMG-IV): sequencing the most valuable type-strain genomes for metagenomic binning, comparative biology and taxonomic classification.</title>
        <authorList>
            <person name="Goeker M."/>
        </authorList>
    </citation>
    <scope>NUCLEOTIDE SEQUENCE [LARGE SCALE GENOMIC DNA]</scope>
    <source>
        <strain evidence="1 2">DSM 26427</strain>
    </source>
</reference>
<name>A0ABS4EUI7_9HYPH</name>
<proteinExistence type="predicted"/>